<evidence type="ECO:0000259" key="1">
    <source>
        <dbReference type="Pfam" id="PF02627"/>
    </source>
</evidence>
<proteinExistence type="predicted"/>
<feature type="domain" description="Carboxymuconolactone decarboxylase-like" evidence="1">
    <location>
        <begin position="43"/>
        <end position="120"/>
    </location>
</feature>
<dbReference type="Proteomes" id="UP000614216">
    <property type="component" value="Unassembled WGS sequence"/>
</dbReference>
<accession>A0A937G3J8</accession>
<dbReference type="InterPro" id="IPR029032">
    <property type="entry name" value="AhpD-like"/>
</dbReference>
<dbReference type="AlphaFoldDB" id="A0A937G3J8"/>
<dbReference type="EMBL" id="JAEUGD010000053">
    <property type="protein sequence ID" value="MBL6447791.1"/>
    <property type="molecule type" value="Genomic_DNA"/>
</dbReference>
<sequence>MQRIPALNPETTTGKTKELFNAVQGKLGAVPNLMRTLGNSAAVLNGYLSFSGALGESSIGAKLGEQIALTVANANGCEYCNAAHSYIGEKLVKLDAETIAAAREGRATDAKSEAALTFARTILEKKGNVSDEDIDELKDAGYNDAAIAEIIAHTALNIFTNYFNNATKVVVDFPEAELVETAAVV</sequence>
<protein>
    <submittedName>
        <fullName evidence="2">Carboxymuconolactone decarboxylase family protein</fullName>
    </submittedName>
</protein>
<evidence type="ECO:0000313" key="2">
    <source>
        <dbReference type="EMBL" id="MBL6447791.1"/>
    </source>
</evidence>
<dbReference type="SUPFAM" id="SSF69118">
    <property type="entry name" value="AhpD-like"/>
    <property type="match status" value="1"/>
</dbReference>
<dbReference type="GO" id="GO:0051920">
    <property type="term" value="F:peroxiredoxin activity"/>
    <property type="evidence" value="ECO:0007669"/>
    <property type="project" value="InterPro"/>
</dbReference>
<dbReference type="Gene3D" id="1.20.1290.10">
    <property type="entry name" value="AhpD-like"/>
    <property type="match status" value="1"/>
</dbReference>
<keyword evidence="3" id="KW-1185">Reference proteome</keyword>
<dbReference type="Pfam" id="PF02627">
    <property type="entry name" value="CMD"/>
    <property type="match status" value="1"/>
</dbReference>
<organism evidence="2 3">
    <name type="scientific">Fulvivirga marina</name>
    <dbReference type="NCBI Taxonomy" id="2494733"/>
    <lineage>
        <taxon>Bacteria</taxon>
        <taxon>Pseudomonadati</taxon>
        <taxon>Bacteroidota</taxon>
        <taxon>Cytophagia</taxon>
        <taxon>Cytophagales</taxon>
        <taxon>Fulvivirgaceae</taxon>
        <taxon>Fulvivirga</taxon>
    </lineage>
</organism>
<dbReference type="InterPro" id="IPR003779">
    <property type="entry name" value="CMD-like"/>
</dbReference>
<reference evidence="2" key="1">
    <citation type="submission" date="2021-01" db="EMBL/GenBank/DDBJ databases">
        <title>Fulvivirga kasyanovii gen. nov., sp nov., a novel member of the phylum Bacteroidetes isolated from seawater in a mussel farm.</title>
        <authorList>
            <person name="Zhao L.-H."/>
            <person name="Wang Z.-J."/>
        </authorList>
    </citation>
    <scope>NUCLEOTIDE SEQUENCE</scope>
    <source>
        <strain evidence="2">29W222</strain>
    </source>
</reference>
<comment type="caution">
    <text evidence="2">The sequence shown here is derived from an EMBL/GenBank/DDBJ whole genome shotgun (WGS) entry which is preliminary data.</text>
</comment>
<dbReference type="PANTHER" id="PTHR35446:SF3">
    <property type="entry name" value="CMD DOMAIN-CONTAINING PROTEIN"/>
    <property type="match status" value="1"/>
</dbReference>
<dbReference type="PANTHER" id="PTHR35446">
    <property type="entry name" value="SI:CH211-175M2.5"/>
    <property type="match status" value="1"/>
</dbReference>
<dbReference type="RefSeq" id="WP_202857327.1">
    <property type="nucleotide sequence ID" value="NZ_JAEUGD010000053.1"/>
</dbReference>
<name>A0A937G3J8_9BACT</name>
<evidence type="ECO:0000313" key="3">
    <source>
        <dbReference type="Proteomes" id="UP000614216"/>
    </source>
</evidence>
<gene>
    <name evidence="2" type="ORF">JMN32_15840</name>
</gene>